<dbReference type="Pfam" id="PF00392">
    <property type="entry name" value="GntR"/>
    <property type="match status" value="1"/>
</dbReference>
<organism evidence="5 6">
    <name type="scientific">Nocardia speluncae</name>
    <dbReference type="NCBI Taxonomy" id="419477"/>
    <lineage>
        <taxon>Bacteria</taxon>
        <taxon>Bacillati</taxon>
        <taxon>Actinomycetota</taxon>
        <taxon>Actinomycetes</taxon>
        <taxon>Mycobacteriales</taxon>
        <taxon>Nocardiaceae</taxon>
        <taxon>Nocardia</taxon>
    </lineage>
</organism>
<dbReference type="SUPFAM" id="SSF48008">
    <property type="entry name" value="GntR ligand-binding domain-like"/>
    <property type="match status" value="1"/>
</dbReference>
<evidence type="ECO:0000256" key="2">
    <source>
        <dbReference type="ARBA" id="ARBA00023125"/>
    </source>
</evidence>
<dbReference type="Proteomes" id="UP000565715">
    <property type="component" value="Unassembled WGS sequence"/>
</dbReference>
<evidence type="ECO:0000256" key="3">
    <source>
        <dbReference type="ARBA" id="ARBA00023163"/>
    </source>
</evidence>
<dbReference type="AlphaFoldDB" id="A0A846X7G3"/>
<dbReference type="Gene3D" id="1.10.10.10">
    <property type="entry name" value="Winged helix-like DNA-binding domain superfamily/Winged helix DNA-binding domain"/>
    <property type="match status" value="1"/>
</dbReference>
<gene>
    <name evidence="5" type="ORF">HGA13_02095</name>
</gene>
<dbReference type="Pfam" id="PF07729">
    <property type="entry name" value="FCD"/>
    <property type="match status" value="1"/>
</dbReference>
<protein>
    <submittedName>
        <fullName evidence="5">GntR family transcriptional regulator</fullName>
    </submittedName>
</protein>
<dbReference type="PANTHER" id="PTHR43537:SF24">
    <property type="entry name" value="GLUCONATE OPERON TRANSCRIPTIONAL REPRESSOR"/>
    <property type="match status" value="1"/>
</dbReference>
<dbReference type="EMBL" id="JAAXOO010000001">
    <property type="protein sequence ID" value="NKY31868.1"/>
    <property type="molecule type" value="Genomic_DNA"/>
</dbReference>
<evidence type="ECO:0000256" key="1">
    <source>
        <dbReference type="ARBA" id="ARBA00023015"/>
    </source>
</evidence>
<evidence type="ECO:0000313" key="6">
    <source>
        <dbReference type="Proteomes" id="UP000565715"/>
    </source>
</evidence>
<dbReference type="RefSeq" id="WP_084470562.1">
    <property type="nucleotide sequence ID" value="NZ_JAAXOO010000001.1"/>
</dbReference>
<comment type="caution">
    <text evidence="5">The sequence shown here is derived from an EMBL/GenBank/DDBJ whole genome shotgun (WGS) entry which is preliminary data.</text>
</comment>
<keyword evidence="2" id="KW-0238">DNA-binding</keyword>
<dbReference type="CDD" id="cd07377">
    <property type="entry name" value="WHTH_GntR"/>
    <property type="match status" value="1"/>
</dbReference>
<evidence type="ECO:0000259" key="4">
    <source>
        <dbReference type="PROSITE" id="PS50949"/>
    </source>
</evidence>
<feature type="domain" description="HTH gntR-type" evidence="4">
    <location>
        <begin position="2"/>
        <end position="69"/>
    </location>
</feature>
<dbReference type="Gene3D" id="1.20.120.530">
    <property type="entry name" value="GntR ligand-binding domain-like"/>
    <property type="match status" value="1"/>
</dbReference>
<dbReference type="InterPro" id="IPR000524">
    <property type="entry name" value="Tscrpt_reg_HTH_GntR"/>
</dbReference>
<keyword evidence="6" id="KW-1185">Reference proteome</keyword>
<dbReference type="InterPro" id="IPR036388">
    <property type="entry name" value="WH-like_DNA-bd_sf"/>
</dbReference>
<reference evidence="5 6" key="1">
    <citation type="submission" date="2020-04" db="EMBL/GenBank/DDBJ databases">
        <title>MicrobeNet Type strains.</title>
        <authorList>
            <person name="Nicholson A.C."/>
        </authorList>
    </citation>
    <scope>NUCLEOTIDE SEQUENCE [LARGE SCALE GENOMIC DNA]</scope>
    <source>
        <strain evidence="5 6">DSM 45078</strain>
    </source>
</reference>
<dbReference type="GO" id="GO:0003677">
    <property type="term" value="F:DNA binding"/>
    <property type="evidence" value="ECO:0007669"/>
    <property type="project" value="UniProtKB-KW"/>
</dbReference>
<accession>A0A846X7G3</accession>
<dbReference type="SMART" id="SM00895">
    <property type="entry name" value="FCD"/>
    <property type="match status" value="1"/>
</dbReference>
<dbReference type="PRINTS" id="PR00035">
    <property type="entry name" value="HTHGNTR"/>
</dbReference>
<keyword evidence="3" id="KW-0804">Transcription</keyword>
<dbReference type="SUPFAM" id="SSF46785">
    <property type="entry name" value="Winged helix' DNA-binding domain"/>
    <property type="match status" value="1"/>
</dbReference>
<dbReference type="PANTHER" id="PTHR43537">
    <property type="entry name" value="TRANSCRIPTIONAL REGULATOR, GNTR FAMILY"/>
    <property type="match status" value="1"/>
</dbReference>
<dbReference type="InterPro" id="IPR036390">
    <property type="entry name" value="WH_DNA-bd_sf"/>
</dbReference>
<dbReference type="PROSITE" id="PS50949">
    <property type="entry name" value="HTH_GNTR"/>
    <property type="match status" value="1"/>
</dbReference>
<dbReference type="InterPro" id="IPR008920">
    <property type="entry name" value="TF_FadR/GntR_C"/>
</dbReference>
<sequence length="229" mass="24920">MSQASLRATTLLREQILAGRWEAGERLGEAELAEILQVSRTPVREALSRLAAEGLVEIAPNRGARIASWTPQQVAEIFDLRLLLEPVASGKAAGRLSAETIDTLEQLAESMQELGSAEGERDFGRIATLNRQFHTTLLEASDSPQLLATLTSVTHISIATRNYNVYTERSLARSLAHHFEIVAALRVGDGEWVEAVVRSHLHNARAAMLTPPQGVETTAIGQDITNVLV</sequence>
<evidence type="ECO:0000313" key="5">
    <source>
        <dbReference type="EMBL" id="NKY31868.1"/>
    </source>
</evidence>
<dbReference type="GO" id="GO:0003700">
    <property type="term" value="F:DNA-binding transcription factor activity"/>
    <property type="evidence" value="ECO:0007669"/>
    <property type="project" value="InterPro"/>
</dbReference>
<dbReference type="SMART" id="SM00345">
    <property type="entry name" value="HTH_GNTR"/>
    <property type="match status" value="1"/>
</dbReference>
<proteinExistence type="predicted"/>
<dbReference type="InterPro" id="IPR011711">
    <property type="entry name" value="GntR_C"/>
</dbReference>
<name>A0A846X7G3_9NOCA</name>
<keyword evidence="1" id="KW-0805">Transcription regulation</keyword>